<organism evidence="1 2">
    <name type="scientific">Photobacterium lutimaris</name>
    <dbReference type="NCBI Taxonomy" id="388278"/>
    <lineage>
        <taxon>Bacteria</taxon>
        <taxon>Pseudomonadati</taxon>
        <taxon>Pseudomonadota</taxon>
        <taxon>Gammaproteobacteria</taxon>
        <taxon>Vibrionales</taxon>
        <taxon>Vibrionaceae</taxon>
        <taxon>Photobacterium</taxon>
    </lineage>
</organism>
<sequence length="118" mass="13804">MKIITQFEKIEEIRTEGSLSNRYKKISKSILDICIDAEIITESEVITKSNIYKWICQITYISVASYVIRVKANKGHKVETIEQINDENDKLIIKIIEMISRTILESKPKYNFNFTDKI</sequence>
<protein>
    <submittedName>
        <fullName evidence="1">Uncharacterized protein</fullName>
    </submittedName>
</protein>
<dbReference type="RefSeq" id="WP_107351824.1">
    <property type="nucleotide sequence ID" value="NZ_PYMH01000027.1"/>
</dbReference>
<evidence type="ECO:0000313" key="2">
    <source>
        <dbReference type="Proteomes" id="UP000241222"/>
    </source>
</evidence>
<name>A0A2T3IIB3_9GAMM</name>
<dbReference type="EMBL" id="PYMH01000027">
    <property type="protein sequence ID" value="PSU28078.1"/>
    <property type="molecule type" value="Genomic_DNA"/>
</dbReference>
<evidence type="ECO:0000313" key="1">
    <source>
        <dbReference type="EMBL" id="PSU28078.1"/>
    </source>
</evidence>
<reference evidence="1 2" key="1">
    <citation type="submission" date="2018-03" db="EMBL/GenBank/DDBJ databases">
        <title>Whole genome sequencing of Histamine producing bacteria.</title>
        <authorList>
            <person name="Butler K."/>
        </authorList>
    </citation>
    <scope>NUCLEOTIDE SEQUENCE [LARGE SCALE GENOMIC DNA]</scope>
    <source>
        <strain evidence="1 2">JCM 13586</strain>
    </source>
</reference>
<dbReference type="Proteomes" id="UP000241222">
    <property type="component" value="Unassembled WGS sequence"/>
</dbReference>
<keyword evidence="2" id="KW-1185">Reference proteome</keyword>
<gene>
    <name evidence="1" type="ORF">C9I99_26435</name>
</gene>
<dbReference type="AlphaFoldDB" id="A0A2T3IIB3"/>
<proteinExistence type="predicted"/>
<accession>A0A2T3IIB3</accession>
<comment type="caution">
    <text evidence="1">The sequence shown here is derived from an EMBL/GenBank/DDBJ whole genome shotgun (WGS) entry which is preliminary data.</text>
</comment>